<feature type="region of interest" description="Disordered" evidence="1">
    <location>
        <begin position="30"/>
        <end position="95"/>
    </location>
</feature>
<dbReference type="EMBL" id="CP091092">
    <property type="protein sequence ID" value="WFN36812.1"/>
    <property type="molecule type" value="Genomic_DNA"/>
</dbReference>
<sequence>MITEKNALFIFVMLFITAVFVSGCVSGGFSEDDVEKSKNSGIDEEINSEESKELYSDADSDENFVEEQISDSASSGNGNNIDSAEKEGDLNSDLNPNSNPEFYHPLWVAGTVASDTDKKSFCLITKMDFNASEYYILNLMSPPAGGYYVYKDSSFEGMGKKYPAEDIDEKYSNFIGTALSIPVYAKGSSTSIVAFLENDTTESMYMNKNLIE</sequence>
<dbReference type="PROSITE" id="PS51257">
    <property type="entry name" value="PROKAR_LIPOPROTEIN"/>
    <property type="match status" value="1"/>
</dbReference>
<feature type="compositionally biased region" description="Acidic residues" evidence="1">
    <location>
        <begin position="56"/>
        <end position="69"/>
    </location>
</feature>
<accession>A0AAF0FQP0</accession>
<evidence type="ECO:0000256" key="1">
    <source>
        <dbReference type="SAM" id="MobiDB-lite"/>
    </source>
</evidence>
<dbReference type="Proteomes" id="UP001218895">
    <property type="component" value="Chromosome"/>
</dbReference>
<dbReference type="RefSeq" id="WP_278099648.1">
    <property type="nucleotide sequence ID" value="NZ_CP091092.1"/>
</dbReference>
<keyword evidence="2" id="KW-0472">Membrane</keyword>
<dbReference type="GeneID" id="79951105"/>
<proteinExistence type="predicted"/>
<dbReference type="AlphaFoldDB" id="A0AAF0FQP0"/>
<feature type="transmembrane region" description="Helical" evidence="2">
    <location>
        <begin position="7"/>
        <end position="29"/>
    </location>
</feature>
<keyword evidence="2" id="KW-0812">Transmembrane</keyword>
<name>A0AAF0FQP0_9EURY</name>
<evidence type="ECO:0000313" key="4">
    <source>
        <dbReference type="Proteomes" id="UP001218895"/>
    </source>
</evidence>
<evidence type="ECO:0000256" key="2">
    <source>
        <dbReference type="SAM" id="Phobius"/>
    </source>
</evidence>
<reference evidence="3" key="1">
    <citation type="submission" date="2022-01" db="EMBL/GenBank/DDBJ databases">
        <title>Complete genome of Methanomicrobium antiquum DSM 21220.</title>
        <authorList>
            <person name="Chen S.-C."/>
            <person name="You Y.-T."/>
            <person name="Zhou Y.-Z."/>
            <person name="Lai M.-C."/>
        </authorList>
    </citation>
    <scope>NUCLEOTIDE SEQUENCE</scope>
    <source>
        <strain evidence="3">DSM 21220</strain>
    </source>
</reference>
<evidence type="ECO:0000313" key="3">
    <source>
        <dbReference type="EMBL" id="WFN36812.1"/>
    </source>
</evidence>
<feature type="compositionally biased region" description="Polar residues" evidence="1">
    <location>
        <begin position="70"/>
        <end position="82"/>
    </location>
</feature>
<protein>
    <submittedName>
        <fullName evidence="3">Uncharacterized protein</fullName>
    </submittedName>
</protein>
<organism evidence="3 4">
    <name type="scientific">Methanomicrobium antiquum</name>
    <dbReference type="NCBI Taxonomy" id="487686"/>
    <lineage>
        <taxon>Archaea</taxon>
        <taxon>Methanobacteriati</taxon>
        <taxon>Methanobacteriota</taxon>
        <taxon>Stenosarchaea group</taxon>
        <taxon>Methanomicrobia</taxon>
        <taxon>Methanomicrobiales</taxon>
        <taxon>Methanomicrobiaceae</taxon>
        <taxon>Methanomicrobium</taxon>
    </lineage>
</organism>
<dbReference type="KEGG" id="manq:L1994_11850"/>
<keyword evidence="2" id="KW-1133">Transmembrane helix</keyword>
<keyword evidence="4" id="KW-1185">Reference proteome</keyword>
<gene>
    <name evidence="3" type="ORF">L1994_11850</name>
</gene>